<proteinExistence type="predicted"/>
<dbReference type="AlphaFoldDB" id="A0A656K097"/>
<name>A0A656K097_PSESF</name>
<evidence type="ECO:0000313" key="2">
    <source>
        <dbReference type="Proteomes" id="UP000018849"/>
    </source>
</evidence>
<dbReference type="GO" id="GO:0003677">
    <property type="term" value="F:DNA binding"/>
    <property type="evidence" value="ECO:0007669"/>
    <property type="project" value="UniProtKB-KW"/>
</dbReference>
<keyword evidence="1" id="KW-0238">DNA-binding</keyword>
<reference evidence="1 2" key="1">
    <citation type="journal article" date="2013" name="PLoS Pathog.">
        <title>Genomic analysis of the Kiwifruit pathogen Pseudomonas syringae pv. actinidiae provides insight into the origins of an emergent plant disease.</title>
        <authorList>
            <person name="McCann H.C."/>
            <person name="Rikkerink E.H."/>
            <person name="Bertels F."/>
            <person name="Fiers M."/>
            <person name="Lu A."/>
            <person name="Rees-George J."/>
            <person name="Andersen M.T."/>
            <person name="Gleave A.P."/>
            <person name="Haubold B."/>
            <person name="Wohlers M.W."/>
            <person name="Guttman D.S."/>
            <person name="Wang P.W."/>
            <person name="Straub C."/>
            <person name="Vanneste J.L."/>
            <person name="Rainey P.B."/>
            <person name="Templeton M.D."/>
        </authorList>
    </citation>
    <scope>NUCLEOTIDE SEQUENCE [LARGE SCALE GENOMIC DNA]</scope>
    <source>
        <strain evidence="1 2">ICMP 19096</strain>
    </source>
</reference>
<feature type="non-terminal residue" evidence="1">
    <location>
        <position position="33"/>
    </location>
</feature>
<accession>A0A656K097</accession>
<organism evidence="1 2">
    <name type="scientific">Pseudomonas syringae pv. actinidiae ICMP 19096</name>
    <dbReference type="NCBI Taxonomy" id="1194405"/>
    <lineage>
        <taxon>Bacteria</taxon>
        <taxon>Pseudomonadati</taxon>
        <taxon>Pseudomonadota</taxon>
        <taxon>Gammaproteobacteria</taxon>
        <taxon>Pseudomonadales</taxon>
        <taxon>Pseudomonadaceae</taxon>
        <taxon>Pseudomonas</taxon>
        <taxon>Pseudomonas syringae</taxon>
    </lineage>
</organism>
<evidence type="ECO:0000313" key="1">
    <source>
        <dbReference type="EMBL" id="EPN63649.1"/>
    </source>
</evidence>
<protein>
    <submittedName>
        <fullName evidence="1">LuxR family DNA-binding response regulator</fullName>
    </submittedName>
</protein>
<sequence length="33" mass="3496">MTCNLLLVDDHSLIRAGVRALVADIPGYAIVGE</sequence>
<comment type="caution">
    <text evidence="1">The sequence shown here is derived from an EMBL/GenBank/DDBJ whole genome shotgun (WGS) entry which is preliminary data.</text>
</comment>
<gene>
    <name evidence="1" type="ORF">A245_11557</name>
</gene>
<dbReference type="EMBL" id="AOKF01000970">
    <property type="protein sequence ID" value="EPN63649.1"/>
    <property type="molecule type" value="Genomic_DNA"/>
</dbReference>
<dbReference type="Proteomes" id="UP000018849">
    <property type="component" value="Unassembled WGS sequence"/>
</dbReference>